<protein>
    <submittedName>
        <fullName evidence="2">Uncharacterized protein</fullName>
    </submittedName>
</protein>
<dbReference type="EMBL" id="JAACQH010000008">
    <property type="protein sequence ID" value="NCS90902.1"/>
    <property type="molecule type" value="Genomic_DNA"/>
</dbReference>
<dbReference type="AlphaFoldDB" id="A0A8J7YSW4"/>
<proteinExistence type="predicted"/>
<evidence type="ECO:0000313" key="4">
    <source>
        <dbReference type="Proteomes" id="UP000768163"/>
    </source>
</evidence>
<evidence type="ECO:0000313" key="3">
    <source>
        <dbReference type="EMBL" id="NCS90902.1"/>
    </source>
</evidence>
<keyword evidence="1" id="KW-0812">Transmembrane</keyword>
<sequence>MEQTIWELKNLIPIRPIFYHLKRRIKTHTFLVMVGYLLISTTKIFLKKKGLNKTMEKLLSVIRSGYVEIIEWSSSITVEYPKNVSNNLEKIYEKFEIPTLKI</sequence>
<dbReference type="Proteomes" id="UP000738826">
    <property type="component" value="Unassembled WGS sequence"/>
</dbReference>
<evidence type="ECO:0000256" key="1">
    <source>
        <dbReference type="SAM" id="Phobius"/>
    </source>
</evidence>
<dbReference type="EMBL" id="JAACVF010000156">
    <property type="protein sequence ID" value="NCN65531.1"/>
    <property type="molecule type" value="Genomic_DNA"/>
</dbReference>
<comment type="caution">
    <text evidence="2">The sequence shown here is derived from an EMBL/GenBank/DDBJ whole genome shotgun (WGS) entry which is preliminary data.</text>
</comment>
<reference evidence="2" key="1">
    <citation type="submission" date="2019-11" db="EMBL/GenBank/DDBJ databases">
        <title>Lipid analysis of CO2-rich subsurface aquifers suggests an autotrophy-based deep biosphere with lysolipids enriched in CPR bacteria.</title>
        <authorList>
            <person name="Probst A.J."/>
            <person name="Elling F.J."/>
            <person name="Castelle C.J."/>
            <person name="Zhu Q."/>
            <person name="Elvert M."/>
            <person name="Birarda G."/>
            <person name="Holman H.-Y."/>
            <person name="Lane K.R."/>
            <person name="Ladd B."/>
            <person name="Ryan M.C."/>
            <person name="Woyke T."/>
            <person name="Hinrichs K.-U."/>
            <person name="Banfield J.F."/>
        </authorList>
    </citation>
    <scope>NUCLEOTIDE SEQUENCE</scope>
    <source>
        <strain evidence="2">CG_2015-01_33_1645</strain>
        <strain evidence="3">CG_2015-04_33_537</strain>
    </source>
</reference>
<name>A0A8J7YSW4_9ARCH</name>
<feature type="transmembrane region" description="Helical" evidence="1">
    <location>
        <begin position="28"/>
        <end position="46"/>
    </location>
</feature>
<gene>
    <name evidence="3" type="ORF">GW779_00540</name>
    <name evidence="2" type="ORF">GW910_05690</name>
</gene>
<evidence type="ECO:0000313" key="2">
    <source>
        <dbReference type="EMBL" id="NCN65531.1"/>
    </source>
</evidence>
<dbReference type="Proteomes" id="UP000768163">
    <property type="component" value="Unassembled WGS sequence"/>
</dbReference>
<keyword evidence="1" id="KW-1133">Transmembrane helix</keyword>
<keyword evidence="1" id="KW-0472">Membrane</keyword>
<organism evidence="2 4">
    <name type="scientific">Candidatus Altarchaeum hamiconexum</name>
    <dbReference type="NCBI Taxonomy" id="1803513"/>
    <lineage>
        <taxon>Archaea</taxon>
        <taxon>Candidatus Altarchaeota</taxon>
        <taxon>Candidatus Altiarchaeia</taxon>
        <taxon>Candidatus Altarchaeales</taxon>
        <taxon>Candidatus Altarchaeaceae</taxon>
        <taxon>Candidatus Altarchaeum</taxon>
    </lineage>
</organism>
<accession>A0A8J7YSW4</accession>